<organism evidence="2 3">
    <name type="scientific">Chilo suppressalis</name>
    <name type="common">Asiatic rice borer moth</name>
    <dbReference type="NCBI Taxonomy" id="168631"/>
    <lineage>
        <taxon>Eukaryota</taxon>
        <taxon>Metazoa</taxon>
        <taxon>Ecdysozoa</taxon>
        <taxon>Arthropoda</taxon>
        <taxon>Hexapoda</taxon>
        <taxon>Insecta</taxon>
        <taxon>Pterygota</taxon>
        <taxon>Neoptera</taxon>
        <taxon>Endopterygota</taxon>
        <taxon>Lepidoptera</taxon>
        <taxon>Glossata</taxon>
        <taxon>Ditrysia</taxon>
        <taxon>Pyraloidea</taxon>
        <taxon>Crambidae</taxon>
        <taxon>Crambinae</taxon>
        <taxon>Chilo</taxon>
    </lineage>
</organism>
<dbReference type="InterPro" id="IPR053225">
    <property type="entry name" value="Acyl-CoA_N-acyltransferase"/>
</dbReference>
<dbReference type="Gene3D" id="3.40.630.30">
    <property type="match status" value="2"/>
</dbReference>
<reference evidence="2" key="1">
    <citation type="submission" date="2021-12" db="EMBL/GenBank/DDBJ databases">
        <authorList>
            <person name="King R."/>
        </authorList>
    </citation>
    <scope>NUCLEOTIDE SEQUENCE</scope>
</reference>
<dbReference type="PANTHER" id="PTHR20958">
    <property type="entry name" value="GLYCINE N-ACYLTRANSFERASE-LIKE PROTEIN"/>
    <property type="match status" value="1"/>
</dbReference>
<protein>
    <recommendedName>
        <fullName evidence="1">N-acetyltransferase domain-containing protein</fullName>
    </recommendedName>
</protein>
<evidence type="ECO:0000259" key="1">
    <source>
        <dbReference type="PROSITE" id="PS51186"/>
    </source>
</evidence>
<sequence>MNMDILVELSIDKWPELQKRVKEKWPLNVAGFYTLDLNMNYPNVRDAFNYKVYCPYGDIDKGFIAISDKDANVDFVLFATTEDTIGLEDALVNTKLINWNDKICVDLVTSSLEAIRKKFFAAYNSLNRLRNFLPTTTKITLAQTLLLTIIDYADACYTDLTEELLNKLERLQNLCIRFIFNLRKYNHISYFRSKLNWLPIRRRRDLHTLTLLYSVLFLPTSPHYLKERFSFLSSTSQRTLRSSSNLSLEIRSHSTDFFSYPFFVHSVRLWNSLPETIRRARTLNSFRDQVRSYFLSQQFPSNVYAAPVISNRVQIQRIDSTWPYKHSASDLYFTTLALSDLGYGLYLHGTENLIAWVFINEHSFLCHLYCEEEYRGRGYAEWLMKYVINDQLGKGKDLYTYVENYNAKSSRLFDKLGFDNIDQGAYMLLQK</sequence>
<feature type="domain" description="N-acetyltransferase" evidence="1">
    <location>
        <begin position="301"/>
        <end position="431"/>
    </location>
</feature>
<accession>A0ABN8B121</accession>
<dbReference type="PROSITE" id="PS51186">
    <property type="entry name" value="GNAT"/>
    <property type="match status" value="1"/>
</dbReference>
<dbReference type="EMBL" id="OU963912">
    <property type="protein sequence ID" value="CAH0401339.1"/>
    <property type="molecule type" value="Genomic_DNA"/>
</dbReference>
<dbReference type="InterPro" id="IPR016181">
    <property type="entry name" value="Acyl_CoA_acyltransferase"/>
</dbReference>
<gene>
    <name evidence="2" type="ORF">CHILSU_LOCUS4562</name>
</gene>
<dbReference type="InterPro" id="IPR013653">
    <property type="entry name" value="GCN5-like_dom"/>
</dbReference>
<dbReference type="SUPFAM" id="SSF55729">
    <property type="entry name" value="Acyl-CoA N-acyltransferases (Nat)"/>
    <property type="match status" value="1"/>
</dbReference>
<dbReference type="PANTHER" id="PTHR20958:SF6">
    <property type="entry name" value="GLYCINE N-ACYLTRANSFERASE-LIKE PROTEIN"/>
    <property type="match status" value="1"/>
</dbReference>
<evidence type="ECO:0000313" key="2">
    <source>
        <dbReference type="EMBL" id="CAH0401339.1"/>
    </source>
</evidence>
<name>A0ABN8B121_CHISP</name>
<evidence type="ECO:0000313" key="3">
    <source>
        <dbReference type="Proteomes" id="UP001153292"/>
    </source>
</evidence>
<dbReference type="Pfam" id="PF08445">
    <property type="entry name" value="FR47"/>
    <property type="match status" value="1"/>
</dbReference>
<proteinExistence type="predicted"/>
<dbReference type="Proteomes" id="UP001153292">
    <property type="component" value="Chromosome 19"/>
</dbReference>
<keyword evidence="3" id="KW-1185">Reference proteome</keyword>
<dbReference type="InterPro" id="IPR000182">
    <property type="entry name" value="GNAT_dom"/>
</dbReference>